<evidence type="ECO:0000313" key="2">
    <source>
        <dbReference type="EMBL" id="PQQ12199.1"/>
    </source>
</evidence>
<feature type="compositionally biased region" description="Polar residues" evidence="1">
    <location>
        <begin position="44"/>
        <end position="54"/>
    </location>
</feature>
<feature type="region of interest" description="Disordered" evidence="1">
    <location>
        <begin position="1"/>
        <end position="99"/>
    </location>
</feature>
<evidence type="ECO:0000313" key="3">
    <source>
        <dbReference type="Proteomes" id="UP000250321"/>
    </source>
</evidence>
<accession>A0A314Z054</accession>
<evidence type="ECO:0000256" key="1">
    <source>
        <dbReference type="SAM" id="MobiDB-lite"/>
    </source>
</evidence>
<feature type="compositionally biased region" description="Polar residues" evidence="1">
    <location>
        <begin position="1"/>
        <end position="16"/>
    </location>
</feature>
<dbReference type="Proteomes" id="UP000250321">
    <property type="component" value="Unassembled WGS sequence"/>
</dbReference>
<gene>
    <name evidence="2" type="ORF">Pyn_00240</name>
</gene>
<sequence>MRNSGTISPDSTTRTPPETYKDLLREATNYSGAEQLNLERKATTGPTSKAQASHQPKEKRPNDYSYDRSAKRKKGQPSSSASRNEVRPEKYNQYTNYTP</sequence>
<proteinExistence type="predicted"/>
<keyword evidence="3" id="KW-1185">Reference proteome</keyword>
<dbReference type="EMBL" id="PJQY01000368">
    <property type="protein sequence ID" value="PQQ12199.1"/>
    <property type="molecule type" value="Genomic_DNA"/>
</dbReference>
<name>A0A314Z054_PRUYE</name>
<organism evidence="2 3">
    <name type="scientific">Prunus yedoensis var. nudiflora</name>
    <dbReference type="NCBI Taxonomy" id="2094558"/>
    <lineage>
        <taxon>Eukaryota</taxon>
        <taxon>Viridiplantae</taxon>
        <taxon>Streptophyta</taxon>
        <taxon>Embryophyta</taxon>
        <taxon>Tracheophyta</taxon>
        <taxon>Spermatophyta</taxon>
        <taxon>Magnoliopsida</taxon>
        <taxon>eudicotyledons</taxon>
        <taxon>Gunneridae</taxon>
        <taxon>Pentapetalae</taxon>
        <taxon>rosids</taxon>
        <taxon>fabids</taxon>
        <taxon>Rosales</taxon>
        <taxon>Rosaceae</taxon>
        <taxon>Amygdaloideae</taxon>
        <taxon>Amygdaleae</taxon>
        <taxon>Prunus</taxon>
    </lineage>
</organism>
<reference evidence="2 3" key="1">
    <citation type="submission" date="2018-02" db="EMBL/GenBank/DDBJ databases">
        <title>Draft genome of wild Prunus yedoensis var. nudiflora.</title>
        <authorList>
            <person name="Baek S."/>
            <person name="Kim J.-H."/>
            <person name="Choi K."/>
            <person name="Kim G.-B."/>
            <person name="Cho A."/>
            <person name="Jang H."/>
            <person name="Shin C.-H."/>
            <person name="Yu H.-J."/>
            <person name="Mun J.-H."/>
        </authorList>
    </citation>
    <scope>NUCLEOTIDE SEQUENCE [LARGE SCALE GENOMIC DNA]</scope>
    <source>
        <strain evidence="3">cv. Jeju island</strain>
        <tissue evidence="2">Leaf</tissue>
    </source>
</reference>
<feature type="compositionally biased region" description="Basic and acidic residues" evidence="1">
    <location>
        <begin position="55"/>
        <end position="69"/>
    </location>
</feature>
<protein>
    <submittedName>
        <fullName evidence="2">Uncharacterized protein</fullName>
    </submittedName>
</protein>
<dbReference type="AlphaFoldDB" id="A0A314Z054"/>
<dbReference type="OrthoDB" id="10394259at2759"/>
<comment type="caution">
    <text evidence="2">The sequence shown here is derived from an EMBL/GenBank/DDBJ whole genome shotgun (WGS) entry which is preliminary data.</text>
</comment>